<organism evidence="1 2">
    <name type="scientific">Nonomuraea typhae</name>
    <dbReference type="NCBI Taxonomy" id="2603600"/>
    <lineage>
        <taxon>Bacteria</taxon>
        <taxon>Bacillati</taxon>
        <taxon>Actinomycetota</taxon>
        <taxon>Actinomycetes</taxon>
        <taxon>Streptosporangiales</taxon>
        <taxon>Streptosporangiaceae</taxon>
        <taxon>Nonomuraea</taxon>
    </lineage>
</organism>
<accession>A0ABW7ZA95</accession>
<evidence type="ECO:0000313" key="2">
    <source>
        <dbReference type="Proteomes" id="UP001612741"/>
    </source>
</evidence>
<evidence type="ECO:0000313" key="1">
    <source>
        <dbReference type="EMBL" id="MFI6505096.1"/>
    </source>
</evidence>
<comment type="caution">
    <text evidence="1">The sequence shown here is derived from an EMBL/GenBank/DDBJ whole genome shotgun (WGS) entry which is preliminary data.</text>
</comment>
<protein>
    <submittedName>
        <fullName evidence="1">Squalene cyclase</fullName>
    </submittedName>
</protein>
<gene>
    <name evidence="1" type="ORF">ACIBG2_47490</name>
</gene>
<dbReference type="Proteomes" id="UP001612741">
    <property type="component" value="Unassembled WGS sequence"/>
</dbReference>
<keyword evidence="2" id="KW-1185">Reference proteome</keyword>
<dbReference type="SUPFAM" id="SSF48239">
    <property type="entry name" value="Terpenoid cyclases/Protein prenyltransferases"/>
    <property type="match status" value="1"/>
</dbReference>
<dbReference type="InterPro" id="IPR008930">
    <property type="entry name" value="Terpenoid_cyclase/PrenylTrfase"/>
</dbReference>
<dbReference type="RefSeq" id="WP_397091120.1">
    <property type="nucleotide sequence ID" value="NZ_JBITGY010000017.1"/>
</dbReference>
<sequence>MSVIDWLIESDPAIRWQALRDLTDASPDEIAAERTGVEREGWGARLLALQGADGLWDGGACFPASYTGDEPGQPWTTTMHTLQTLQIFGLDPASEAARRAISLVAEHGRWEHAGQRYFDGEVEPCINGRTIETGAYFGVDVSAIVERIVGELLADGGWNCEVENGSVRSSFHTTINVLDGLLEFGRTTGGSAAVRRAQRSGEEYLLERGLFRRKSTGEVADAAYLDFAFPYYWRHDVLRALDYFRRSGAEPDPRMAEAVEIVRSKRQPDGRWLLDRVHPGRIHFALEEGVGKPSRWNTLRALRVLDWWRG</sequence>
<dbReference type="EMBL" id="JBITGY010000017">
    <property type="protein sequence ID" value="MFI6505096.1"/>
    <property type="molecule type" value="Genomic_DNA"/>
</dbReference>
<reference evidence="1 2" key="1">
    <citation type="submission" date="2024-10" db="EMBL/GenBank/DDBJ databases">
        <title>The Natural Products Discovery Center: Release of the First 8490 Sequenced Strains for Exploring Actinobacteria Biosynthetic Diversity.</title>
        <authorList>
            <person name="Kalkreuter E."/>
            <person name="Kautsar S.A."/>
            <person name="Yang D."/>
            <person name="Bader C.D."/>
            <person name="Teijaro C.N."/>
            <person name="Fluegel L."/>
            <person name="Davis C.M."/>
            <person name="Simpson J.R."/>
            <person name="Lauterbach L."/>
            <person name="Steele A.D."/>
            <person name="Gui C."/>
            <person name="Meng S."/>
            <person name="Li G."/>
            <person name="Viehrig K."/>
            <person name="Ye F."/>
            <person name="Su P."/>
            <person name="Kiefer A.F."/>
            <person name="Nichols A."/>
            <person name="Cepeda A.J."/>
            <person name="Yan W."/>
            <person name="Fan B."/>
            <person name="Jiang Y."/>
            <person name="Adhikari A."/>
            <person name="Zheng C.-J."/>
            <person name="Schuster L."/>
            <person name="Cowan T.M."/>
            <person name="Smanski M.J."/>
            <person name="Chevrette M.G."/>
            <person name="De Carvalho L.P.S."/>
            <person name="Shen B."/>
        </authorList>
    </citation>
    <scope>NUCLEOTIDE SEQUENCE [LARGE SCALE GENOMIC DNA]</scope>
    <source>
        <strain evidence="1 2">NPDC050545</strain>
    </source>
</reference>
<name>A0ABW7ZA95_9ACTN</name>
<dbReference type="Gene3D" id="1.50.10.20">
    <property type="match status" value="1"/>
</dbReference>
<proteinExistence type="predicted"/>